<reference evidence="9" key="1">
    <citation type="submission" date="2018-05" db="EMBL/GenBank/DDBJ databases">
        <authorList>
            <person name="Lanie J.A."/>
            <person name="Ng W.-L."/>
            <person name="Kazmierczak K.M."/>
            <person name="Andrzejewski T.M."/>
            <person name="Davidsen T.M."/>
            <person name="Wayne K.J."/>
            <person name="Tettelin H."/>
            <person name="Glass J.I."/>
            <person name="Rusch D."/>
            <person name="Podicherti R."/>
            <person name="Tsui H.-C.T."/>
            <person name="Winkler M.E."/>
        </authorList>
    </citation>
    <scope>NUCLEOTIDE SEQUENCE</scope>
</reference>
<evidence type="ECO:0000256" key="6">
    <source>
        <dbReference type="ARBA" id="ARBA00023295"/>
    </source>
</evidence>
<dbReference type="PANTHER" id="PTHR30620">
    <property type="entry name" value="PERIPLASMIC BETA-GLUCOSIDASE-RELATED"/>
    <property type="match status" value="1"/>
</dbReference>
<accession>A0A381UW44</accession>
<dbReference type="SUPFAM" id="SSF51445">
    <property type="entry name" value="(Trans)glycosidases"/>
    <property type="match status" value="1"/>
</dbReference>
<keyword evidence="5" id="KW-0378">Hydrolase</keyword>
<feature type="domain" description="Glycoside hydrolase family 3 N-terminal" evidence="8">
    <location>
        <begin position="152"/>
        <end position="369"/>
    </location>
</feature>
<comment type="similarity">
    <text evidence="2">Belongs to the glycosyl hydrolase 3 family.</text>
</comment>
<keyword evidence="7" id="KW-1133">Transmembrane helix</keyword>
<dbReference type="Gene3D" id="3.20.20.300">
    <property type="entry name" value="Glycoside hydrolase, family 3, N-terminal domain"/>
    <property type="match status" value="1"/>
</dbReference>
<evidence type="ECO:0000256" key="3">
    <source>
        <dbReference type="ARBA" id="ARBA00012744"/>
    </source>
</evidence>
<keyword evidence="6" id="KW-0326">Glycosidase</keyword>
<keyword evidence="7" id="KW-0812">Transmembrane</keyword>
<keyword evidence="7" id="KW-0472">Membrane</keyword>
<dbReference type="GO" id="GO:0009251">
    <property type="term" value="P:glucan catabolic process"/>
    <property type="evidence" value="ECO:0007669"/>
    <property type="project" value="TreeGrafter"/>
</dbReference>
<dbReference type="EMBL" id="UINC01007128">
    <property type="protein sequence ID" value="SVA31567.1"/>
    <property type="molecule type" value="Genomic_DNA"/>
</dbReference>
<dbReference type="InterPro" id="IPR017853">
    <property type="entry name" value="GH"/>
</dbReference>
<dbReference type="AlphaFoldDB" id="A0A381UW44"/>
<dbReference type="InterPro" id="IPR001764">
    <property type="entry name" value="Glyco_hydro_3_N"/>
</dbReference>
<evidence type="ECO:0000256" key="2">
    <source>
        <dbReference type="ARBA" id="ARBA00005336"/>
    </source>
</evidence>
<dbReference type="Pfam" id="PF00933">
    <property type="entry name" value="Glyco_hydro_3"/>
    <property type="match status" value="1"/>
</dbReference>
<dbReference type="GO" id="GO:0008422">
    <property type="term" value="F:beta-glucosidase activity"/>
    <property type="evidence" value="ECO:0007669"/>
    <property type="project" value="UniProtKB-EC"/>
</dbReference>
<gene>
    <name evidence="9" type="ORF">METZ01_LOCUS84421</name>
</gene>
<dbReference type="PRINTS" id="PR00133">
    <property type="entry name" value="GLHYDRLASE3"/>
</dbReference>
<dbReference type="InterPro" id="IPR036962">
    <property type="entry name" value="Glyco_hydro_3_N_sf"/>
</dbReference>
<evidence type="ECO:0000256" key="4">
    <source>
        <dbReference type="ARBA" id="ARBA00022729"/>
    </source>
</evidence>
<evidence type="ECO:0000313" key="9">
    <source>
        <dbReference type="EMBL" id="SVA31567.1"/>
    </source>
</evidence>
<evidence type="ECO:0000256" key="1">
    <source>
        <dbReference type="ARBA" id="ARBA00000448"/>
    </source>
</evidence>
<proteinExistence type="inferred from homology"/>
<name>A0A381UW44_9ZZZZ</name>
<evidence type="ECO:0000259" key="8">
    <source>
        <dbReference type="Pfam" id="PF00933"/>
    </source>
</evidence>
<keyword evidence="4" id="KW-0732">Signal</keyword>
<protein>
    <recommendedName>
        <fullName evidence="3">beta-glucosidase</fullName>
        <ecNumber evidence="3">3.2.1.21</ecNumber>
    </recommendedName>
</protein>
<sequence length="369" mass="41364">MKNILKIIFFIIIGVISFLVIGFGIYYLKRVNQSNTNMSLLFPRAQDLVVEGIKFRDLNKNGRLDVYEDNRQSIDDRVDDLINQMTIEEKAGSMFINMIGMTDEGNLLELPIISSNPLFFLLSMVFPSNSEMIIKKHMNSFNIIDSYPANILARYNNNIQKIAEKTRLAIPITIASDPRHGSDHNVGASVHTSSFSQWPNSLGLAATRDTSLTREFADIARQEYLSVGIRLALHPMADLATEPRWGRNNGTFGEDAQLSAKMTKSYILGFQGKKLDKNSVACMTKHFSGGGPQKDGEDAHFPYGKDQVYPGDNFDYHLIPFIDGAFKAKTAQIMPYYGIPFGQTNEDVGFSFNKEIITDLLRDSLGFDG</sequence>
<feature type="transmembrane region" description="Helical" evidence="7">
    <location>
        <begin position="7"/>
        <end position="28"/>
    </location>
</feature>
<dbReference type="PANTHER" id="PTHR30620:SF16">
    <property type="entry name" value="LYSOSOMAL BETA GLUCOSIDASE"/>
    <property type="match status" value="1"/>
</dbReference>
<organism evidence="9">
    <name type="scientific">marine metagenome</name>
    <dbReference type="NCBI Taxonomy" id="408172"/>
    <lineage>
        <taxon>unclassified sequences</taxon>
        <taxon>metagenomes</taxon>
        <taxon>ecological metagenomes</taxon>
    </lineage>
</organism>
<dbReference type="EC" id="3.2.1.21" evidence="3"/>
<comment type="catalytic activity">
    <reaction evidence="1">
        <text>Hydrolysis of terminal, non-reducing beta-D-glucosyl residues with release of beta-D-glucose.</text>
        <dbReference type="EC" id="3.2.1.21"/>
    </reaction>
</comment>
<feature type="non-terminal residue" evidence="9">
    <location>
        <position position="369"/>
    </location>
</feature>
<evidence type="ECO:0000256" key="7">
    <source>
        <dbReference type="SAM" id="Phobius"/>
    </source>
</evidence>
<dbReference type="InterPro" id="IPR051915">
    <property type="entry name" value="Cellulose_Degrad_GH3"/>
</dbReference>
<evidence type="ECO:0000256" key="5">
    <source>
        <dbReference type="ARBA" id="ARBA00022801"/>
    </source>
</evidence>